<protein>
    <submittedName>
        <fullName evidence="6">ArsR/SmtB family transcription factor</fullName>
    </submittedName>
</protein>
<dbReference type="PROSITE" id="PS50987">
    <property type="entry name" value="HTH_ARSR_2"/>
    <property type="match status" value="1"/>
</dbReference>
<dbReference type="InterPro" id="IPR011991">
    <property type="entry name" value="ArsR-like_HTH"/>
</dbReference>
<dbReference type="SMART" id="SM00418">
    <property type="entry name" value="HTH_ARSR"/>
    <property type="match status" value="1"/>
</dbReference>
<accession>A0ABW5A1Z6</accession>
<dbReference type="RefSeq" id="WP_386048650.1">
    <property type="nucleotide sequence ID" value="NZ_JBHUIO010000011.1"/>
</dbReference>
<reference evidence="7" key="1">
    <citation type="journal article" date="2019" name="Int. J. Syst. Evol. Microbiol.">
        <title>The Global Catalogue of Microorganisms (GCM) 10K type strain sequencing project: providing services to taxonomists for standard genome sequencing and annotation.</title>
        <authorList>
            <consortium name="The Broad Institute Genomics Platform"/>
            <consortium name="The Broad Institute Genome Sequencing Center for Infectious Disease"/>
            <person name="Wu L."/>
            <person name="Ma J."/>
        </authorList>
    </citation>
    <scope>NUCLEOTIDE SEQUENCE [LARGE SCALE GENOMIC DNA]</scope>
    <source>
        <strain evidence="7">CGMCC 1.13574</strain>
    </source>
</reference>
<dbReference type="PANTHER" id="PTHR43132:SF6">
    <property type="entry name" value="HTH-TYPE TRANSCRIPTIONAL REPRESSOR CZRA"/>
    <property type="match status" value="1"/>
</dbReference>
<dbReference type="Pfam" id="PF01022">
    <property type="entry name" value="HTH_5"/>
    <property type="match status" value="1"/>
</dbReference>
<dbReference type="CDD" id="cd00090">
    <property type="entry name" value="HTH_ARSR"/>
    <property type="match status" value="1"/>
</dbReference>
<keyword evidence="7" id="KW-1185">Reference proteome</keyword>
<feature type="domain" description="HTH arsR-type" evidence="5">
    <location>
        <begin position="31"/>
        <end position="124"/>
    </location>
</feature>
<keyword evidence="3" id="KW-0804">Transcription</keyword>
<sequence>MDAKQAESKVETACCNVIHEDTVERVKAAELPVEQVVELASIFQALGDSTRLKIIHALMQEEMCVCDLAAVLGMTQSAVSHQLRTLRNLRTIKRRKEGRIAYYSIDDHHILTLFNTGLEHVSHR</sequence>
<keyword evidence="4" id="KW-0105">Cadmium resistance</keyword>
<dbReference type="SUPFAM" id="SSF46785">
    <property type="entry name" value="Winged helix' DNA-binding domain"/>
    <property type="match status" value="1"/>
</dbReference>
<evidence type="ECO:0000259" key="5">
    <source>
        <dbReference type="PROSITE" id="PS50987"/>
    </source>
</evidence>
<evidence type="ECO:0000256" key="1">
    <source>
        <dbReference type="ARBA" id="ARBA00023015"/>
    </source>
</evidence>
<keyword evidence="1" id="KW-0805">Transcription regulation</keyword>
<organism evidence="6 7">
    <name type="scientific">Tumebacillus lipolyticus</name>
    <dbReference type="NCBI Taxonomy" id="1280370"/>
    <lineage>
        <taxon>Bacteria</taxon>
        <taxon>Bacillati</taxon>
        <taxon>Bacillota</taxon>
        <taxon>Bacilli</taxon>
        <taxon>Bacillales</taxon>
        <taxon>Alicyclobacillaceae</taxon>
        <taxon>Tumebacillus</taxon>
    </lineage>
</organism>
<dbReference type="InterPro" id="IPR036388">
    <property type="entry name" value="WH-like_DNA-bd_sf"/>
</dbReference>
<comment type="caution">
    <text evidence="6">The sequence shown here is derived from an EMBL/GenBank/DDBJ whole genome shotgun (WGS) entry which is preliminary data.</text>
</comment>
<dbReference type="InterPro" id="IPR001845">
    <property type="entry name" value="HTH_ArsR_DNA-bd_dom"/>
</dbReference>
<evidence type="ECO:0000313" key="6">
    <source>
        <dbReference type="EMBL" id="MFD2171658.1"/>
    </source>
</evidence>
<dbReference type="PROSITE" id="PS00846">
    <property type="entry name" value="HTH_ARSR_1"/>
    <property type="match status" value="1"/>
</dbReference>
<dbReference type="NCBIfam" id="NF033788">
    <property type="entry name" value="HTH_metalloreg"/>
    <property type="match status" value="1"/>
</dbReference>
<keyword evidence="2" id="KW-0238">DNA-binding</keyword>
<dbReference type="InterPro" id="IPR051011">
    <property type="entry name" value="Metal_resp_trans_reg"/>
</dbReference>
<dbReference type="PANTHER" id="PTHR43132">
    <property type="entry name" value="ARSENICAL RESISTANCE OPERON REPRESSOR ARSR-RELATED"/>
    <property type="match status" value="1"/>
</dbReference>
<evidence type="ECO:0000313" key="7">
    <source>
        <dbReference type="Proteomes" id="UP001597343"/>
    </source>
</evidence>
<proteinExistence type="predicted"/>
<dbReference type="Gene3D" id="1.10.10.10">
    <property type="entry name" value="Winged helix-like DNA-binding domain superfamily/Winged helix DNA-binding domain"/>
    <property type="match status" value="1"/>
</dbReference>
<dbReference type="PRINTS" id="PR00778">
    <property type="entry name" value="HTHARSR"/>
</dbReference>
<name>A0ABW5A1Z6_9BACL</name>
<gene>
    <name evidence="6" type="ORF">ACFSOY_16985</name>
</gene>
<evidence type="ECO:0000256" key="3">
    <source>
        <dbReference type="ARBA" id="ARBA00023163"/>
    </source>
</evidence>
<dbReference type="Proteomes" id="UP001597343">
    <property type="component" value="Unassembled WGS sequence"/>
</dbReference>
<evidence type="ECO:0000256" key="2">
    <source>
        <dbReference type="ARBA" id="ARBA00023125"/>
    </source>
</evidence>
<dbReference type="InterPro" id="IPR018334">
    <property type="entry name" value="ArsR_HTH"/>
</dbReference>
<evidence type="ECO:0000256" key="4">
    <source>
        <dbReference type="ARBA" id="ARBA00043263"/>
    </source>
</evidence>
<dbReference type="EMBL" id="JBHUIO010000011">
    <property type="protein sequence ID" value="MFD2171658.1"/>
    <property type="molecule type" value="Genomic_DNA"/>
</dbReference>
<dbReference type="InterPro" id="IPR036390">
    <property type="entry name" value="WH_DNA-bd_sf"/>
</dbReference>